<comment type="similarity">
    <text evidence="1">Belongs to the UDP-glycosyltransferase family.</text>
</comment>
<evidence type="ECO:0000256" key="2">
    <source>
        <dbReference type="ARBA" id="ARBA00012544"/>
    </source>
</evidence>
<name>A0A183GNQ7_HELPZ</name>
<keyword evidence="8" id="KW-1185">Reference proteome</keyword>
<dbReference type="PANTHER" id="PTHR48043:SF62">
    <property type="entry name" value="GLUCURONOSYLTRANSFERASE"/>
    <property type="match status" value="1"/>
</dbReference>
<keyword evidence="5" id="KW-0732">Signal</keyword>
<gene>
    <name evidence="7" type="ORF">HPBE_LOCUS24326</name>
</gene>
<dbReference type="Pfam" id="PF00201">
    <property type="entry name" value="UDPGT"/>
    <property type="match status" value="1"/>
</dbReference>
<proteinExistence type="inferred from homology"/>
<keyword evidence="4" id="KW-0808">Transferase</keyword>
<dbReference type="PANTHER" id="PTHR48043">
    <property type="entry name" value="EG:EG0003.4 PROTEIN-RELATED"/>
    <property type="match status" value="1"/>
</dbReference>
<dbReference type="InterPro" id="IPR050271">
    <property type="entry name" value="UDP-glycosyltransferase"/>
</dbReference>
<organism evidence="8 9">
    <name type="scientific">Heligmosomoides polygyrus</name>
    <name type="common">Parasitic roundworm</name>
    <dbReference type="NCBI Taxonomy" id="6339"/>
    <lineage>
        <taxon>Eukaryota</taxon>
        <taxon>Metazoa</taxon>
        <taxon>Ecdysozoa</taxon>
        <taxon>Nematoda</taxon>
        <taxon>Chromadorea</taxon>
        <taxon>Rhabditida</taxon>
        <taxon>Rhabditina</taxon>
        <taxon>Rhabditomorpha</taxon>
        <taxon>Strongyloidea</taxon>
        <taxon>Heligmosomidae</taxon>
        <taxon>Heligmosomoides</taxon>
    </lineage>
</organism>
<dbReference type="EC" id="2.4.1.17" evidence="2"/>
<accession>A0A3P8EI14</accession>
<dbReference type="InterPro" id="IPR002213">
    <property type="entry name" value="UDP_glucos_trans"/>
</dbReference>
<accession>A0A183GNQ7</accession>
<evidence type="ECO:0000256" key="5">
    <source>
        <dbReference type="ARBA" id="ARBA00022729"/>
    </source>
</evidence>
<comment type="catalytic activity">
    <reaction evidence="6">
        <text>glucuronate acceptor + UDP-alpha-D-glucuronate = acceptor beta-D-glucuronoside + UDP + H(+)</text>
        <dbReference type="Rhea" id="RHEA:21032"/>
        <dbReference type="ChEBI" id="CHEBI:15378"/>
        <dbReference type="ChEBI" id="CHEBI:58052"/>
        <dbReference type="ChEBI" id="CHEBI:58223"/>
        <dbReference type="ChEBI" id="CHEBI:132367"/>
        <dbReference type="ChEBI" id="CHEBI:132368"/>
        <dbReference type="EC" id="2.4.1.17"/>
    </reaction>
</comment>
<dbReference type="WBParaSite" id="HPBE_0002432701-mRNA-1">
    <property type="protein sequence ID" value="HPBE_0002432701-mRNA-1"/>
    <property type="gene ID" value="HPBE_0002432701"/>
</dbReference>
<dbReference type="AlphaFoldDB" id="A0A183GNQ7"/>
<dbReference type="SUPFAM" id="SSF53756">
    <property type="entry name" value="UDP-Glycosyltransferase/glycogen phosphorylase"/>
    <property type="match status" value="1"/>
</dbReference>
<dbReference type="Gene3D" id="3.40.50.2000">
    <property type="entry name" value="Glycogen Phosphorylase B"/>
    <property type="match status" value="1"/>
</dbReference>
<dbReference type="OrthoDB" id="5835829at2759"/>
<sequence>MQCCFSFFDYQKTASSALTDMPSDLLGPFPKTNDVSASKTVAVLLEFVSDPKSKGTIVVAFGTVINWGRVPTEKFSAVLDALNSFSDYRIVWGYNGRDVEMKPHIYASKWIPQVDVLHDSRTVLFFSHGGLKSLKEATCSSVPSVFMPMFAEQVRNGWMAKSRISNPFWLLPLDLRHALNFSFATNAGRITAIFNDKVVHPLVNGVHHVNRLLKYGGRMPEYFYPRAITRDYLSHLNVDIIVIPVLTVITISF</sequence>
<protein>
    <recommendedName>
        <fullName evidence="2">glucuronosyltransferase</fullName>
        <ecNumber evidence="2">2.4.1.17</ecNumber>
    </recommendedName>
</protein>
<reference evidence="7 8" key="1">
    <citation type="submission" date="2018-11" db="EMBL/GenBank/DDBJ databases">
        <authorList>
            <consortium name="Pathogen Informatics"/>
        </authorList>
    </citation>
    <scope>NUCLEOTIDE SEQUENCE [LARGE SCALE GENOMIC DNA]</scope>
</reference>
<evidence type="ECO:0000313" key="9">
    <source>
        <dbReference type="WBParaSite" id="HPBE_0002432701-mRNA-1"/>
    </source>
</evidence>
<evidence type="ECO:0000256" key="4">
    <source>
        <dbReference type="ARBA" id="ARBA00022679"/>
    </source>
</evidence>
<dbReference type="Proteomes" id="UP000050761">
    <property type="component" value="Unassembled WGS sequence"/>
</dbReference>
<evidence type="ECO:0000313" key="7">
    <source>
        <dbReference type="EMBL" id="VDP44394.1"/>
    </source>
</evidence>
<reference evidence="9" key="2">
    <citation type="submission" date="2019-09" db="UniProtKB">
        <authorList>
            <consortium name="WormBaseParasite"/>
        </authorList>
    </citation>
    <scope>IDENTIFICATION</scope>
</reference>
<evidence type="ECO:0000256" key="6">
    <source>
        <dbReference type="ARBA" id="ARBA00047475"/>
    </source>
</evidence>
<dbReference type="EMBL" id="UZAH01036197">
    <property type="protein sequence ID" value="VDP44394.1"/>
    <property type="molecule type" value="Genomic_DNA"/>
</dbReference>
<evidence type="ECO:0000313" key="8">
    <source>
        <dbReference type="Proteomes" id="UP000050761"/>
    </source>
</evidence>
<evidence type="ECO:0000256" key="3">
    <source>
        <dbReference type="ARBA" id="ARBA00022676"/>
    </source>
</evidence>
<evidence type="ECO:0000256" key="1">
    <source>
        <dbReference type="ARBA" id="ARBA00009995"/>
    </source>
</evidence>
<dbReference type="GO" id="GO:0015020">
    <property type="term" value="F:glucuronosyltransferase activity"/>
    <property type="evidence" value="ECO:0007669"/>
    <property type="project" value="UniProtKB-EC"/>
</dbReference>
<keyword evidence="3" id="KW-0328">Glycosyltransferase</keyword>